<sequence length="1064" mass="116428">MRERLALLREYLKNRLAFGKNKKTRKGFILTMVALVEVLAISVVSVSAWVETISTITIKAEGAKIDNYVYTNADIGSGDGYSNKIIDLTKYFRAAGGVHLASASSADGENIFFPIKKSGASEFGVGSYRCADVNDKNVNYIDFSFNVKVDETFKADHAEFYLDQVPKITIGGENVSGNLVRMAITDTDTQNTVVCGSNAGDGNVVNKADGTNAPENVQAFSDFVVSSEPRPTELFRVDRGSSKTINIKVWLQDDNAATAYAGKTVSITDVNIVTQNKKGNKVYFVDRTVNDTTKNWTKNVTFQQGSKTSVAMKFDAKSHTYYCDYTPAADGTKVKFTSESVTWTTDMKSLNSGDSMYYTAYGDHNNSNAGYGTWGEVIEISVSSKTADVLPDTGNVSSVYMVPDKNDSYSKVRMPFTADKKNWVGYIAKEKADNMTFSFTNNGNTYKIPAPNRGNSTLFVVTSATTGYWDPPATITVTAGKKDAGDPKVSYDGLTSTTISVTPGTKVKLIANPKKGFVLKNWVNSDTSAVADGIDSNGYFTPTASGNYNFTAVYVESLTFEAYVRTYDGANLSESTNGGSVEIKCGNQNSTVDSNDGTHITLNAVKGSTVTYYAKAKDGYVFEGWYTDEACESISESSSDKYELANVEVSKKLYAKFKVDTYTVEAYTQHGNNAPFDKAGKVSFDNNKYASKVTTTVNRNGEVTFYAKPESGYAFIGWYESKDAADPKVAVKDCILDNGVYSTKMTIQYSDVKTYALYARFKALYTVEAKAMYNNGNVVTAGTVQVGNEKADKISKAPVMEGENVTVKASANNGYKFAGWYKDEACNEPYFDENNNVSPITLNKVSKGITLYAKFELETTESTTTIYFEPRDGFSTYNAYVYSDSGTEYKGGWPGKVADYDDITGYYKLEFTTSDKGKFRVIVNNGSGTQYPSNSGLEGTIGKTYLFESGSPEALVEYVPKPKPITSIDITLVDSTDNSAGSKWISNSTPKMRLVLPDGSYRDLSSIKGQTNWTWKDIPANVTSFTIQRINPNTDNEVWNSWNTGNRGTKTIYTATGDGTGNWQ</sequence>
<dbReference type="AlphaFoldDB" id="A0A2N0UYS2"/>
<dbReference type="GO" id="GO:0030313">
    <property type="term" value="C:cell envelope"/>
    <property type="evidence" value="ECO:0007669"/>
    <property type="project" value="UniProtKB-SubCell"/>
</dbReference>
<keyword evidence="2" id="KW-1133">Transmembrane helix</keyword>
<evidence type="ECO:0000259" key="4">
    <source>
        <dbReference type="Pfam" id="PF18998"/>
    </source>
</evidence>
<keyword evidence="6" id="KW-1185">Reference proteome</keyword>
<dbReference type="Gene3D" id="2.60.40.4270">
    <property type="entry name" value="Listeria-Bacteroides repeat domain"/>
    <property type="match status" value="2"/>
</dbReference>
<protein>
    <recommendedName>
        <fullName evidence="7">Bacterial repeat domain-containing protein</fullName>
    </recommendedName>
</protein>
<dbReference type="InterPro" id="IPR013378">
    <property type="entry name" value="InlB-like_B-rpt"/>
</dbReference>
<organism evidence="5 6">
    <name type="scientific">Ruminococcus bromii</name>
    <dbReference type="NCBI Taxonomy" id="40518"/>
    <lineage>
        <taxon>Bacteria</taxon>
        <taxon>Bacillati</taxon>
        <taxon>Bacillota</taxon>
        <taxon>Clostridia</taxon>
        <taxon>Eubacteriales</taxon>
        <taxon>Oscillospiraceae</taxon>
        <taxon>Ruminococcus</taxon>
    </lineage>
</organism>
<dbReference type="Gene3D" id="2.60.40.10">
    <property type="entry name" value="Immunoglobulins"/>
    <property type="match status" value="1"/>
</dbReference>
<dbReference type="Pfam" id="PF09479">
    <property type="entry name" value="Flg_new"/>
    <property type="match status" value="2"/>
</dbReference>
<feature type="domain" description="Bacterial repeat" evidence="4">
    <location>
        <begin position="498"/>
        <end position="537"/>
    </location>
</feature>
<evidence type="ECO:0000259" key="3">
    <source>
        <dbReference type="Pfam" id="PF16738"/>
    </source>
</evidence>
<gene>
    <name evidence="5" type="ORF">RBATCC27255_00620</name>
</gene>
<proteinExistence type="predicted"/>
<dbReference type="RefSeq" id="WP_101028705.1">
    <property type="nucleotide sequence ID" value="NZ_CABMMZ010000032.1"/>
</dbReference>
<dbReference type="InterPro" id="IPR031965">
    <property type="entry name" value="CBM26"/>
</dbReference>
<feature type="domain" description="Starch-binding module 26" evidence="3">
    <location>
        <begin position="866"/>
        <end position="932"/>
    </location>
</feature>
<accession>A0A2N0UYS2</accession>
<dbReference type="Pfam" id="PF18998">
    <property type="entry name" value="Flg_new_2"/>
    <property type="match status" value="2"/>
</dbReference>
<dbReference type="EMBL" id="NNSR01000032">
    <property type="protein sequence ID" value="PKD32133.1"/>
    <property type="molecule type" value="Genomic_DNA"/>
</dbReference>
<evidence type="ECO:0000313" key="5">
    <source>
        <dbReference type="EMBL" id="PKD32133.1"/>
    </source>
</evidence>
<reference evidence="5" key="1">
    <citation type="journal article" date="2018" name="Environ. Microbiol.">
        <title>Sporulation capability and amylosome conservation among diverse human colonic and rumen isolates of the keystone starch-degrader Ruminococcus bromii.</title>
        <authorList>
            <person name="Mukhopadhya I."/>
            <person name="Morais S."/>
            <person name="Laverde-Gomez J."/>
            <person name="Sheridan P.O."/>
            <person name="Walker A.W."/>
            <person name="Kelly W."/>
            <person name="Klieve A.V."/>
            <person name="Ouwerkerk D."/>
            <person name="Duncan S.H."/>
            <person name="Louis P."/>
            <person name="Koropatkin N."/>
            <person name="Cockburn D."/>
            <person name="Kibler R."/>
            <person name="Cooper P.J."/>
            <person name="Sandoval C."/>
            <person name="Crost E."/>
            <person name="Juge N."/>
            <person name="Bayer E.A."/>
            <person name="Flint H.J."/>
        </authorList>
    </citation>
    <scope>NUCLEOTIDE SEQUENCE [LARGE SCALE GENOMIC DNA]</scope>
    <source>
        <strain evidence="5">ATCC 27255</strain>
    </source>
</reference>
<dbReference type="InterPro" id="IPR044060">
    <property type="entry name" value="Bacterial_rp_domain"/>
</dbReference>
<dbReference type="InterPro" id="IPR042229">
    <property type="entry name" value="Listeria/Bacterioides_rpt_sf"/>
</dbReference>
<dbReference type="NCBIfam" id="TIGR02543">
    <property type="entry name" value="List_Bact_rpt"/>
    <property type="match status" value="1"/>
</dbReference>
<evidence type="ECO:0000256" key="1">
    <source>
        <dbReference type="ARBA" id="ARBA00004196"/>
    </source>
</evidence>
<dbReference type="Pfam" id="PF16738">
    <property type="entry name" value="CBM26"/>
    <property type="match status" value="1"/>
</dbReference>
<evidence type="ECO:0008006" key="7">
    <source>
        <dbReference type="Google" id="ProtNLM"/>
    </source>
</evidence>
<name>A0A2N0UYS2_9FIRM</name>
<comment type="caution">
    <text evidence="5">The sequence shown here is derived from an EMBL/GenBank/DDBJ whole genome shotgun (WGS) entry which is preliminary data.</text>
</comment>
<keyword evidence="2" id="KW-0472">Membrane</keyword>
<feature type="transmembrane region" description="Helical" evidence="2">
    <location>
        <begin position="28"/>
        <end position="50"/>
    </location>
</feature>
<feature type="domain" description="Bacterial repeat" evidence="4">
    <location>
        <begin position="793"/>
        <end position="856"/>
    </location>
</feature>
<dbReference type="Proteomes" id="UP000233425">
    <property type="component" value="Unassembled WGS sequence"/>
</dbReference>
<dbReference type="InterPro" id="IPR013783">
    <property type="entry name" value="Ig-like_fold"/>
</dbReference>
<evidence type="ECO:0000256" key="2">
    <source>
        <dbReference type="SAM" id="Phobius"/>
    </source>
</evidence>
<comment type="subcellular location">
    <subcellularLocation>
        <location evidence="1">Cell envelope</location>
    </subcellularLocation>
</comment>
<keyword evidence="2" id="KW-0812">Transmembrane</keyword>
<evidence type="ECO:0000313" key="6">
    <source>
        <dbReference type="Proteomes" id="UP000233425"/>
    </source>
</evidence>